<name>A0A238KLR2_9RHOB</name>
<sequence length="35" mass="4149">MLSNLQTQFHRMHEVCVVLYVCNFVLEYAQKAYGI</sequence>
<evidence type="ECO:0000313" key="2">
    <source>
        <dbReference type="Proteomes" id="UP000202485"/>
    </source>
</evidence>
<dbReference type="EMBL" id="FXYG01000003">
    <property type="protein sequence ID" value="SMX43789.1"/>
    <property type="molecule type" value="Genomic_DNA"/>
</dbReference>
<dbReference type="AlphaFoldDB" id="A0A238KLR2"/>
<organism evidence="1 2">
    <name type="scientific">Ruegeria arenilitoris</name>
    <dbReference type="NCBI Taxonomy" id="1173585"/>
    <lineage>
        <taxon>Bacteria</taxon>
        <taxon>Pseudomonadati</taxon>
        <taxon>Pseudomonadota</taxon>
        <taxon>Alphaproteobacteria</taxon>
        <taxon>Rhodobacterales</taxon>
        <taxon>Roseobacteraceae</taxon>
        <taxon>Ruegeria</taxon>
    </lineage>
</organism>
<dbReference type="Proteomes" id="UP000202485">
    <property type="component" value="Unassembled WGS sequence"/>
</dbReference>
<reference evidence="2" key="1">
    <citation type="submission" date="2017-05" db="EMBL/GenBank/DDBJ databases">
        <authorList>
            <person name="Rodrigo-Torres L."/>
            <person name="Arahal R. D."/>
            <person name="Lucena T."/>
        </authorList>
    </citation>
    <scope>NUCLEOTIDE SEQUENCE [LARGE SCALE GENOMIC DNA]</scope>
    <source>
        <strain evidence="2">CECT 8715</strain>
    </source>
</reference>
<keyword evidence="2" id="KW-1185">Reference proteome</keyword>
<proteinExistence type="predicted"/>
<accession>A0A238KLR2</accession>
<evidence type="ECO:0000313" key="1">
    <source>
        <dbReference type="EMBL" id="SMX43789.1"/>
    </source>
</evidence>
<protein>
    <submittedName>
        <fullName evidence="1">Uncharacterized protein</fullName>
    </submittedName>
</protein>
<gene>
    <name evidence="1" type="ORF">RUA8715_02276</name>
</gene>